<evidence type="ECO:0000259" key="1">
    <source>
        <dbReference type="Pfam" id="PF08279"/>
    </source>
</evidence>
<dbReference type="InterPro" id="IPR036388">
    <property type="entry name" value="WH-like_DNA-bd_sf"/>
</dbReference>
<protein>
    <submittedName>
        <fullName evidence="3">YafY family transcriptional regulator</fullName>
    </submittedName>
</protein>
<keyword evidence="4" id="KW-1185">Reference proteome</keyword>
<dbReference type="PANTHER" id="PTHR34580:SF3">
    <property type="entry name" value="PROTEIN PAFB"/>
    <property type="match status" value="1"/>
</dbReference>
<evidence type="ECO:0000259" key="2">
    <source>
        <dbReference type="Pfam" id="PF13280"/>
    </source>
</evidence>
<evidence type="ECO:0000313" key="4">
    <source>
        <dbReference type="Proteomes" id="UP000280405"/>
    </source>
</evidence>
<sequence>MSRSIRLLNLLQLLREQRYPITAQHLAEHLEISVRSVYRDVESLREQGVNIEGSAGLGFQLKENFLLPPMSLNETEVEAVYLALQWVKSIPDQALQHASHSVLSKLKAVMPQQKQAFLNNTYLRSIHSWVEVDQTIVQQVRIAIRMQFKLKIDYVDEQQQVSKRQLWPFALGYFNDKMLVAAWCELREDFRNFRLDRIQKIDLTEQHYPQFKRHLYEQWCQKENLANTTIEVKQNTTDKN</sequence>
<evidence type="ECO:0000313" key="3">
    <source>
        <dbReference type="EMBL" id="RKG39769.1"/>
    </source>
</evidence>
<dbReference type="PROSITE" id="PS52050">
    <property type="entry name" value="WYL"/>
    <property type="match status" value="1"/>
</dbReference>
<name>A0A3A8F0A1_9GAMM</name>
<dbReference type="RefSeq" id="WP_120383039.1">
    <property type="nucleotide sequence ID" value="NZ_RAXT01000004.1"/>
</dbReference>
<comment type="caution">
    <text evidence="3">The sequence shown here is derived from an EMBL/GenBank/DDBJ whole genome shotgun (WGS) entry which is preliminary data.</text>
</comment>
<dbReference type="AlphaFoldDB" id="A0A3A8F0A1"/>
<dbReference type="InterPro" id="IPR036390">
    <property type="entry name" value="WH_DNA-bd_sf"/>
</dbReference>
<organism evidence="3 4">
    <name type="scientific">Acinetobacter rongchengensis</name>
    <dbReference type="NCBI Taxonomy" id="2419601"/>
    <lineage>
        <taxon>Bacteria</taxon>
        <taxon>Pseudomonadati</taxon>
        <taxon>Pseudomonadota</taxon>
        <taxon>Gammaproteobacteria</taxon>
        <taxon>Moraxellales</taxon>
        <taxon>Moraxellaceae</taxon>
        <taxon>Acinetobacter</taxon>
    </lineage>
</organism>
<gene>
    <name evidence="3" type="ORF">D7V20_03960</name>
</gene>
<dbReference type="EMBL" id="RAXT01000004">
    <property type="protein sequence ID" value="RKG39769.1"/>
    <property type="molecule type" value="Genomic_DNA"/>
</dbReference>
<dbReference type="OrthoDB" id="9807255at2"/>
<dbReference type="Pfam" id="PF08279">
    <property type="entry name" value="HTH_11"/>
    <property type="match status" value="1"/>
</dbReference>
<dbReference type="SUPFAM" id="SSF46785">
    <property type="entry name" value="Winged helix' DNA-binding domain"/>
    <property type="match status" value="1"/>
</dbReference>
<dbReference type="InterPro" id="IPR026881">
    <property type="entry name" value="WYL_dom"/>
</dbReference>
<feature type="domain" description="WYL" evidence="2">
    <location>
        <begin position="136"/>
        <end position="202"/>
    </location>
</feature>
<reference evidence="3 4" key="1">
    <citation type="submission" date="2018-09" db="EMBL/GenBank/DDBJ databases">
        <title>The draft genome of Acinetobacter spp. strains.</title>
        <authorList>
            <person name="Qin J."/>
            <person name="Feng Y."/>
            <person name="Zong Z."/>
        </authorList>
    </citation>
    <scope>NUCLEOTIDE SEQUENCE [LARGE SCALE GENOMIC DNA]</scope>
    <source>
        <strain evidence="3 4">WCHAc060115</strain>
    </source>
</reference>
<feature type="domain" description="Helix-turn-helix type 11" evidence="1">
    <location>
        <begin position="6"/>
        <end position="60"/>
    </location>
</feature>
<dbReference type="PANTHER" id="PTHR34580">
    <property type="match status" value="1"/>
</dbReference>
<proteinExistence type="predicted"/>
<accession>A0A3A8F0A1</accession>
<dbReference type="InterPro" id="IPR013196">
    <property type="entry name" value="HTH_11"/>
</dbReference>
<dbReference type="Proteomes" id="UP000280405">
    <property type="component" value="Unassembled WGS sequence"/>
</dbReference>
<dbReference type="InterPro" id="IPR051534">
    <property type="entry name" value="CBASS_pafABC_assoc_protein"/>
</dbReference>
<dbReference type="Pfam" id="PF13280">
    <property type="entry name" value="WYL"/>
    <property type="match status" value="1"/>
</dbReference>
<dbReference type="Gene3D" id="1.10.10.10">
    <property type="entry name" value="Winged helix-like DNA-binding domain superfamily/Winged helix DNA-binding domain"/>
    <property type="match status" value="1"/>
</dbReference>